<keyword evidence="3" id="KW-1185">Reference proteome</keyword>
<keyword evidence="1" id="KW-1133">Transmembrane helix</keyword>
<reference evidence="2 3" key="1">
    <citation type="journal article" date="2013" name="Genome Announc.">
        <title>High-Quality Draft Genome Sequence of Vagococcus lutrae Strain LBD1, Isolated from the Largemouth Bass Micropterus salmoides.</title>
        <authorList>
            <person name="Lebreton F."/>
            <person name="Valentino M.D."/>
            <person name="Duncan L.B."/>
            <person name="Zeng Q."/>
            <person name="Manson McGuire A."/>
            <person name="Earl A.M."/>
            <person name="Gilmore M.S."/>
        </authorList>
    </citation>
    <scope>NUCLEOTIDE SEQUENCE [LARGE SCALE GENOMIC DNA]</scope>
    <source>
        <strain evidence="2 3">LBD1</strain>
    </source>
</reference>
<comment type="caution">
    <text evidence="2">The sequence shown here is derived from an EMBL/GenBank/DDBJ whole genome shotgun (WGS) entry which is preliminary data.</text>
</comment>
<sequence length="89" mass="9792">MYFTIVLLLGLTVSIIVSVIMSRTIPALGWIGNSIAGVFGAWMGQNFFGKWGPSFGALHIFPLLIGAFISSFIVAVIMNYIFRSNHKRP</sequence>
<evidence type="ECO:0008006" key="4">
    <source>
        <dbReference type="Google" id="ProtNLM"/>
    </source>
</evidence>
<keyword evidence="1" id="KW-0472">Membrane</keyword>
<dbReference type="EMBL" id="AYSH01000008">
    <property type="protein sequence ID" value="EST90288.1"/>
    <property type="molecule type" value="Genomic_DNA"/>
</dbReference>
<accession>V6QCI4</accession>
<name>V6QCI4_9ENTE</name>
<feature type="transmembrane region" description="Helical" evidence="1">
    <location>
        <begin position="60"/>
        <end position="82"/>
    </location>
</feature>
<dbReference type="AlphaFoldDB" id="V6QCI4"/>
<organism evidence="2 3">
    <name type="scientific">Vagococcus lutrae LBD1</name>
    <dbReference type="NCBI Taxonomy" id="1408226"/>
    <lineage>
        <taxon>Bacteria</taxon>
        <taxon>Bacillati</taxon>
        <taxon>Bacillota</taxon>
        <taxon>Bacilli</taxon>
        <taxon>Lactobacillales</taxon>
        <taxon>Enterococcaceae</taxon>
        <taxon>Vagococcus</taxon>
    </lineage>
</organism>
<evidence type="ECO:0000256" key="1">
    <source>
        <dbReference type="SAM" id="Phobius"/>
    </source>
</evidence>
<dbReference type="eggNOG" id="COG2261">
    <property type="taxonomic scope" value="Bacteria"/>
</dbReference>
<dbReference type="STRING" id="1408226.T233_00591"/>
<protein>
    <recommendedName>
        <fullName evidence="4">Transglycosylase associated protein</fullName>
    </recommendedName>
</protein>
<evidence type="ECO:0000313" key="3">
    <source>
        <dbReference type="Proteomes" id="UP000018126"/>
    </source>
</evidence>
<dbReference type="Proteomes" id="UP000018126">
    <property type="component" value="Unassembled WGS sequence"/>
</dbReference>
<evidence type="ECO:0000313" key="2">
    <source>
        <dbReference type="EMBL" id="EST90288.1"/>
    </source>
</evidence>
<keyword evidence="1" id="KW-0812">Transmembrane</keyword>
<proteinExistence type="predicted"/>
<gene>
    <name evidence="2" type="ORF">T233_00591</name>
</gene>